<name>A0AB39NDL5_9ACTN</name>
<evidence type="ECO:0000313" key="3">
    <source>
        <dbReference type="EMBL" id="XDQ16042.1"/>
    </source>
</evidence>
<dbReference type="AlphaFoldDB" id="A0AB39NDL5"/>
<reference evidence="3" key="1">
    <citation type="submission" date="2024-07" db="EMBL/GenBank/DDBJ databases">
        <authorList>
            <person name="Yu S.T."/>
        </authorList>
    </citation>
    <scope>NUCLEOTIDE SEQUENCE</scope>
    <source>
        <strain evidence="3">R11</strain>
    </source>
</reference>
<dbReference type="InterPro" id="IPR002477">
    <property type="entry name" value="Peptidoglycan-bd-like"/>
</dbReference>
<protein>
    <submittedName>
        <fullName evidence="3">Peptidoglycan-binding protein</fullName>
    </submittedName>
</protein>
<proteinExistence type="predicted"/>
<dbReference type="InterPro" id="IPR036366">
    <property type="entry name" value="PGBDSf"/>
</dbReference>
<accession>A0AB39NDL5</accession>
<dbReference type="InterPro" id="IPR036365">
    <property type="entry name" value="PGBD-like_sf"/>
</dbReference>
<sequence length="247" mass="24823">MRGADVRQFERNLAALGYTGFTVDDTFSAKTAEAVKRWQKALGLPQIGTVKAGDVVYAAGPVRIARTGVRVGAATSEEAVSYSSTSRMVTVDASAADMAWAQRGNTVTVELPGGATVKGKVASVGTDASPAEGGSSGSGGREGEAEGATIPVLITFADQKALGPLQSGPVTVRYTGRERKGVLTVPVAALVALAEGGYGLEPADTKDGGGGGGLGPYVAVTTGLVADGKAEVSGPAVREGMTVRIPK</sequence>
<feature type="domain" description="Peptidoglycan binding-like" evidence="2">
    <location>
        <begin position="2"/>
        <end position="46"/>
    </location>
</feature>
<organism evidence="3">
    <name type="scientific">Streptomyces sp. R11</name>
    <dbReference type="NCBI Taxonomy" id="3238625"/>
    <lineage>
        <taxon>Bacteria</taxon>
        <taxon>Bacillati</taxon>
        <taxon>Actinomycetota</taxon>
        <taxon>Actinomycetes</taxon>
        <taxon>Kitasatosporales</taxon>
        <taxon>Streptomycetaceae</taxon>
        <taxon>Streptomyces</taxon>
    </lineage>
</organism>
<dbReference type="SUPFAM" id="SSF47090">
    <property type="entry name" value="PGBD-like"/>
    <property type="match status" value="1"/>
</dbReference>
<feature type="region of interest" description="Disordered" evidence="1">
    <location>
        <begin position="122"/>
        <end position="144"/>
    </location>
</feature>
<dbReference type="EMBL" id="CP163432">
    <property type="protein sequence ID" value="XDQ16042.1"/>
    <property type="molecule type" value="Genomic_DNA"/>
</dbReference>
<evidence type="ECO:0000256" key="1">
    <source>
        <dbReference type="SAM" id="MobiDB-lite"/>
    </source>
</evidence>
<dbReference type="RefSeq" id="WP_369275965.1">
    <property type="nucleotide sequence ID" value="NZ_CP163432.1"/>
</dbReference>
<evidence type="ECO:0000259" key="2">
    <source>
        <dbReference type="Pfam" id="PF01471"/>
    </source>
</evidence>
<gene>
    <name evidence="3" type="ORF">AB5J55_43985</name>
</gene>
<dbReference type="Pfam" id="PF01471">
    <property type="entry name" value="PG_binding_1"/>
    <property type="match status" value="1"/>
</dbReference>
<dbReference type="Gene3D" id="1.10.101.10">
    <property type="entry name" value="PGBD-like superfamily/PGBD"/>
    <property type="match status" value="1"/>
</dbReference>